<protein>
    <submittedName>
        <fullName evidence="3">Uncharacterized protein</fullName>
    </submittedName>
</protein>
<keyword evidence="2" id="KW-0812">Transmembrane</keyword>
<name>A0A916NES9_9FLAO</name>
<feature type="compositionally biased region" description="Polar residues" evidence="1">
    <location>
        <begin position="203"/>
        <end position="219"/>
    </location>
</feature>
<dbReference type="Proteomes" id="UP000683507">
    <property type="component" value="Chromosome"/>
</dbReference>
<feature type="region of interest" description="Disordered" evidence="1">
    <location>
        <begin position="195"/>
        <end position="222"/>
    </location>
</feature>
<reference evidence="3" key="1">
    <citation type="submission" date="2021-04" db="EMBL/GenBank/DDBJ databases">
        <authorList>
            <person name="Rodrigo-Torres L."/>
            <person name="Arahal R. D."/>
            <person name="Lucena T."/>
        </authorList>
    </citation>
    <scope>NUCLEOTIDE SEQUENCE</scope>
    <source>
        <strain evidence="3">AS29M-1</strain>
    </source>
</reference>
<evidence type="ECO:0000256" key="2">
    <source>
        <dbReference type="SAM" id="Phobius"/>
    </source>
</evidence>
<keyword evidence="2" id="KW-1133">Transmembrane helix</keyword>
<dbReference type="AlphaFoldDB" id="A0A916NES9"/>
<evidence type="ECO:0000256" key="1">
    <source>
        <dbReference type="SAM" id="MobiDB-lite"/>
    </source>
</evidence>
<dbReference type="KEGG" id="ptan:CRYO30217_00248"/>
<sequence length="350" mass="39420">MSRINLNNYEAFWLDYVEGSLSSEDAAEFLLFAAQYPELAIDLEDELVYLNQDSASTLNNSEKEALKEIAELEVLIVQEMDNELSSTSRLNQLKNKYPEQYIELTKAFQNTRLVSTVTYASKSDLKQPTVISMYWRVAVAAALIGVIATFFPWGSFTHSNQVAEKSKPSILVEPAALKEIGPRSLVNHKTFNFEQQEEKEMQGTPSPIFTNESSIADENSTPKDAINDVEFTQPLENNDLALDTTDQNEVPVTYLANEKDSVQQVPSVMDQDADQELASNTPSTPKDLTVPEFLAEKVLKVEKQDKEPLLASIIDQKTNWDVAYDEAESADKKVTKFKLGKFEFYRSAKK</sequence>
<feature type="transmembrane region" description="Helical" evidence="2">
    <location>
        <begin position="133"/>
        <end position="153"/>
    </location>
</feature>
<proteinExistence type="predicted"/>
<dbReference type="RefSeq" id="WP_258540489.1">
    <property type="nucleotide sequence ID" value="NZ_OU015584.1"/>
</dbReference>
<organism evidence="3 4">
    <name type="scientific">Parvicella tangerina</name>
    <dbReference type="NCBI Taxonomy" id="2829795"/>
    <lineage>
        <taxon>Bacteria</taxon>
        <taxon>Pseudomonadati</taxon>
        <taxon>Bacteroidota</taxon>
        <taxon>Flavobacteriia</taxon>
        <taxon>Flavobacteriales</taxon>
        <taxon>Parvicellaceae</taxon>
        <taxon>Parvicella</taxon>
    </lineage>
</organism>
<evidence type="ECO:0000313" key="4">
    <source>
        <dbReference type="Proteomes" id="UP000683507"/>
    </source>
</evidence>
<accession>A0A916NES9</accession>
<keyword evidence="2" id="KW-0472">Membrane</keyword>
<dbReference type="EMBL" id="OU015584">
    <property type="protein sequence ID" value="CAG5076933.1"/>
    <property type="molecule type" value="Genomic_DNA"/>
</dbReference>
<gene>
    <name evidence="3" type="ORF">CRYO30217_00248</name>
</gene>
<keyword evidence="4" id="KW-1185">Reference proteome</keyword>
<evidence type="ECO:0000313" key="3">
    <source>
        <dbReference type="EMBL" id="CAG5076933.1"/>
    </source>
</evidence>